<dbReference type="EMBL" id="BK032679">
    <property type="protein sequence ID" value="DAF54535.1"/>
    <property type="molecule type" value="Genomic_DNA"/>
</dbReference>
<organism evidence="1">
    <name type="scientific">Siphoviridae sp. ctKwY15</name>
    <dbReference type="NCBI Taxonomy" id="2827843"/>
    <lineage>
        <taxon>Viruses</taxon>
        <taxon>Duplodnaviria</taxon>
        <taxon>Heunggongvirae</taxon>
        <taxon>Uroviricota</taxon>
        <taxon>Caudoviricetes</taxon>
    </lineage>
</organism>
<proteinExistence type="predicted"/>
<evidence type="ECO:0000313" key="1">
    <source>
        <dbReference type="EMBL" id="DAF54535.1"/>
    </source>
</evidence>
<protein>
    <submittedName>
        <fullName evidence="1">Tn7-like transposition protein D</fullName>
    </submittedName>
</protein>
<reference evidence="1" key="1">
    <citation type="journal article" date="2021" name="Proc. Natl. Acad. Sci. U.S.A.">
        <title>A Catalog of Tens of Thousands of Viruses from Human Metagenomes Reveals Hidden Associations with Chronic Diseases.</title>
        <authorList>
            <person name="Tisza M.J."/>
            <person name="Buck C.B."/>
        </authorList>
    </citation>
    <scope>NUCLEOTIDE SEQUENCE</scope>
    <source>
        <strain evidence="1">CtKwY15</strain>
    </source>
</reference>
<name>A0A8S5SV37_9CAUD</name>
<sequence length="199" mass="23270">MCHLLSEYGTTKTFGMGVVRKQNEHGGFALVYPHSIDAELLRMYAQGMTVICISKKMGISYCTVRKRLVEQGANPSNSRRIQGKVGYRTNGRCVDWSDDMIKKLIELYPNHTNVEIAEYLELKENHIKKKAMLLGLRKDKEWLRKKRLDSVRWATYKSKKSPRRMVFQKGNTYGKPFKKGKVYDKEFFEKYKRGEVTFP</sequence>
<dbReference type="Gene3D" id="1.10.10.60">
    <property type="entry name" value="Homeodomain-like"/>
    <property type="match status" value="1"/>
</dbReference>
<accession>A0A8S5SV37</accession>